<evidence type="ECO:0000256" key="2">
    <source>
        <dbReference type="ARBA" id="ARBA00023128"/>
    </source>
</evidence>
<dbReference type="GO" id="GO:0005739">
    <property type="term" value="C:mitochondrion"/>
    <property type="evidence" value="ECO:0007669"/>
    <property type="project" value="UniProtKB-SubCell"/>
</dbReference>
<evidence type="ECO:0000313" key="5">
    <source>
        <dbReference type="Proteomes" id="UP000076798"/>
    </source>
</evidence>
<reference evidence="4 5" key="1">
    <citation type="journal article" date="2016" name="Mol. Biol. Evol.">
        <title>Comparative Genomics of Early-Diverging Mushroom-Forming Fungi Provides Insights into the Origins of Lignocellulose Decay Capabilities.</title>
        <authorList>
            <person name="Nagy L.G."/>
            <person name="Riley R."/>
            <person name="Tritt A."/>
            <person name="Adam C."/>
            <person name="Daum C."/>
            <person name="Floudas D."/>
            <person name="Sun H."/>
            <person name="Yadav J.S."/>
            <person name="Pangilinan J."/>
            <person name="Larsson K.H."/>
            <person name="Matsuura K."/>
            <person name="Barry K."/>
            <person name="Labutti K."/>
            <person name="Kuo R."/>
            <person name="Ohm R.A."/>
            <person name="Bhattacharya S.S."/>
            <person name="Shirouzu T."/>
            <person name="Yoshinaga Y."/>
            <person name="Martin F.M."/>
            <person name="Grigoriev I.V."/>
            <person name="Hibbett D.S."/>
        </authorList>
    </citation>
    <scope>NUCLEOTIDE SEQUENCE [LARGE SCALE GENOMIC DNA]</scope>
    <source>
        <strain evidence="4 5">HHB10207 ss-3</strain>
    </source>
</reference>
<keyword evidence="2" id="KW-0496">Mitochondrion</keyword>
<evidence type="ECO:0000256" key="1">
    <source>
        <dbReference type="ARBA" id="ARBA00004173"/>
    </source>
</evidence>
<sequence>MQQLATGRLSAVSRGTAFESRALETLKSLSMSLTRVGGKSDGGIDLQGWWWLPSLVDSQDSISSTSASTTSASASTLRSHTRTPGRRRIRVLGQCKAEKKKLGPRNVREMEGVVSRFMAMPRIFDAQSSVQPQPPSPEDSTIHQPPQTDLVAILVSQSAFTKATLLQAQSSPIPFFLLHLPDHSDFQTSPPSPATLPDPDMQNLSIGSAVWNPALGGRSGLLKGAFELRWEWDSRSSKSSISGTEPAGRPGLWFQGTKLKSWVDGDENLSLGRMDDR</sequence>
<name>A0A166BU99_9AGAM</name>
<gene>
    <name evidence="4" type="ORF">SISSUDRAFT_1049494</name>
</gene>
<keyword evidence="5" id="KW-1185">Reference proteome</keyword>
<organism evidence="4 5">
    <name type="scientific">Sistotremastrum suecicum HHB10207 ss-3</name>
    <dbReference type="NCBI Taxonomy" id="1314776"/>
    <lineage>
        <taxon>Eukaryota</taxon>
        <taxon>Fungi</taxon>
        <taxon>Dikarya</taxon>
        <taxon>Basidiomycota</taxon>
        <taxon>Agaricomycotina</taxon>
        <taxon>Agaricomycetes</taxon>
        <taxon>Sistotremastrales</taxon>
        <taxon>Sistotremastraceae</taxon>
        <taxon>Sistotremastrum</taxon>
    </lineage>
</organism>
<evidence type="ECO:0000256" key="3">
    <source>
        <dbReference type="SAM" id="MobiDB-lite"/>
    </source>
</evidence>
<evidence type="ECO:0000313" key="4">
    <source>
        <dbReference type="EMBL" id="KZT36753.1"/>
    </source>
</evidence>
<dbReference type="Pfam" id="PF10356">
    <property type="entry name" value="RRG7"/>
    <property type="match status" value="1"/>
</dbReference>
<accession>A0A166BU99</accession>
<dbReference type="AlphaFoldDB" id="A0A166BU99"/>
<feature type="region of interest" description="Disordered" evidence="3">
    <location>
        <begin position="62"/>
        <end position="85"/>
    </location>
</feature>
<dbReference type="PANTHER" id="PTHR28133:SF1">
    <property type="entry name" value="REQUIRED FOR RESPIRATORY GROWTH PROTEIN 7, MITOCHONDRIAL"/>
    <property type="match status" value="1"/>
</dbReference>
<dbReference type="OrthoDB" id="20734at2759"/>
<protein>
    <submittedName>
        <fullName evidence="4">Uncharacterized protein</fullName>
    </submittedName>
</protein>
<dbReference type="PANTHER" id="PTHR28133">
    <property type="entry name" value="REQUIRED FOR RESPIRATORY GROWTH PROTEIN 7, MITOCHONDRIAL"/>
    <property type="match status" value="1"/>
</dbReference>
<dbReference type="Proteomes" id="UP000076798">
    <property type="component" value="Unassembled WGS sequence"/>
</dbReference>
<comment type="subcellular location">
    <subcellularLocation>
        <location evidence="1">Mitochondrion</location>
    </subcellularLocation>
</comment>
<proteinExistence type="predicted"/>
<dbReference type="InterPro" id="IPR018828">
    <property type="entry name" value="RRG7"/>
</dbReference>
<dbReference type="EMBL" id="KV428100">
    <property type="protein sequence ID" value="KZT36753.1"/>
    <property type="molecule type" value="Genomic_DNA"/>
</dbReference>
<feature type="compositionally biased region" description="Low complexity" evidence="3">
    <location>
        <begin position="63"/>
        <end position="76"/>
    </location>
</feature>